<evidence type="ECO:0000313" key="4">
    <source>
        <dbReference type="Proteomes" id="UP000326198"/>
    </source>
</evidence>
<keyword evidence="1" id="KW-0444">Lipid biosynthesis</keyword>
<dbReference type="InterPro" id="IPR013120">
    <property type="entry name" value="FAR_NAD-bd"/>
</dbReference>
<organism evidence="3 4">
    <name type="scientific">Aspergillus bertholletiae</name>
    <dbReference type="NCBI Taxonomy" id="1226010"/>
    <lineage>
        <taxon>Eukaryota</taxon>
        <taxon>Fungi</taxon>
        <taxon>Dikarya</taxon>
        <taxon>Ascomycota</taxon>
        <taxon>Pezizomycotina</taxon>
        <taxon>Eurotiomycetes</taxon>
        <taxon>Eurotiomycetidae</taxon>
        <taxon>Eurotiales</taxon>
        <taxon>Aspergillaceae</taxon>
        <taxon>Aspergillus</taxon>
        <taxon>Aspergillus subgen. Circumdati</taxon>
    </lineage>
</organism>
<keyword evidence="1" id="KW-0521">NADP</keyword>
<evidence type="ECO:0000313" key="3">
    <source>
        <dbReference type="EMBL" id="KAE8376583.1"/>
    </source>
</evidence>
<keyword evidence="1" id="KW-0812">Transmembrane</keyword>
<feature type="domain" description="Thioester reductase (TE)" evidence="2">
    <location>
        <begin position="12"/>
        <end position="292"/>
    </location>
</feature>
<dbReference type="EMBL" id="ML736238">
    <property type="protein sequence ID" value="KAE8376583.1"/>
    <property type="molecule type" value="Genomic_DNA"/>
</dbReference>
<evidence type="ECO:0000256" key="1">
    <source>
        <dbReference type="RuleBase" id="RU363097"/>
    </source>
</evidence>
<protein>
    <recommendedName>
        <fullName evidence="1">Fatty acyl-CoA reductase</fullName>
        <ecNumber evidence="1">1.2.1.84</ecNumber>
    </recommendedName>
</protein>
<accession>A0A5N7B3H8</accession>
<reference evidence="3 4" key="1">
    <citation type="submission" date="2019-04" db="EMBL/GenBank/DDBJ databases">
        <title>Friends and foes A comparative genomics studyof 23 Aspergillus species from section Flavi.</title>
        <authorList>
            <consortium name="DOE Joint Genome Institute"/>
            <person name="Kjaerbolling I."/>
            <person name="Vesth T."/>
            <person name="Frisvad J.C."/>
            <person name="Nybo J.L."/>
            <person name="Theobald S."/>
            <person name="Kildgaard S."/>
            <person name="Isbrandt T."/>
            <person name="Kuo A."/>
            <person name="Sato A."/>
            <person name="Lyhne E.K."/>
            <person name="Kogle M.E."/>
            <person name="Wiebenga A."/>
            <person name="Kun R.S."/>
            <person name="Lubbers R.J."/>
            <person name="Makela M.R."/>
            <person name="Barry K."/>
            <person name="Chovatia M."/>
            <person name="Clum A."/>
            <person name="Daum C."/>
            <person name="Haridas S."/>
            <person name="He G."/>
            <person name="LaButti K."/>
            <person name="Lipzen A."/>
            <person name="Mondo S."/>
            <person name="Riley R."/>
            <person name="Salamov A."/>
            <person name="Simmons B.A."/>
            <person name="Magnuson J.K."/>
            <person name="Henrissat B."/>
            <person name="Mortensen U.H."/>
            <person name="Larsen T.O."/>
            <person name="Devries R.P."/>
            <person name="Grigoriev I.V."/>
            <person name="Machida M."/>
            <person name="Baker S.E."/>
            <person name="Andersen M.R."/>
        </authorList>
    </citation>
    <scope>NUCLEOTIDE SEQUENCE [LARGE SCALE GENOMIC DNA]</scope>
    <source>
        <strain evidence="3 4">IBT 29228</strain>
    </source>
</reference>
<dbReference type="GO" id="GO:0035336">
    <property type="term" value="P:long-chain fatty-acyl-CoA metabolic process"/>
    <property type="evidence" value="ECO:0007669"/>
    <property type="project" value="TreeGrafter"/>
</dbReference>
<dbReference type="Pfam" id="PF07993">
    <property type="entry name" value="NAD_binding_4"/>
    <property type="match status" value="1"/>
</dbReference>
<keyword evidence="4" id="KW-1185">Reference proteome</keyword>
<comment type="catalytic activity">
    <reaction evidence="1">
        <text>a long-chain fatty acyl-CoA + 2 NADPH + 2 H(+) = a long-chain primary fatty alcohol + 2 NADP(+) + CoA</text>
        <dbReference type="Rhea" id="RHEA:52716"/>
        <dbReference type="ChEBI" id="CHEBI:15378"/>
        <dbReference type="ChEBI" id="CHEBI:57287"/>
        <dbReference type="ChEBI" id="CHEBI:57783"/>
        <dbReference type="ChEBI" id="CHEBI:58349"/>
        <dbReference type="ChEBI" id="CHEBI:77396"/>
        <dbReference type="ChEBI" id="CHEBI:83139"/>
        <dbReference type="EC" id="1.2.1.84"/>
    </reaction>
</comment>
<keyword evidence="1" id="KW-0443">Lipid metabolism</keyword>
<dbReference type="InterPro" id="IPR026055">
    <property type="entry name" value="FAR"/>
</dbReference>
<keyword evidence="1" id="KW-1133">Transmembrane helix</keyword>
<keyword evidence="1" id="KW-0560">Oxidoreductase</keyword>
<dbReference type="GO" id="GO:0080019">
    <property type="term" value="F:alcohol-forming very long-chain fatty acyl-CoA reductase activity"/>
    <property type="evidence" value="ECO:0007669"/>
    <property type="project" value="InterPro"/>
</dbReference>
<dbReference type="Gene3D" id="3.40.50.720">
    <property type="entry name" value="NAD(P)-binding Rossmann-like Domain"/>
    <property type="match status" value="1"/>
</dbReference>
<dbReference type="GO" id="GO:0005777">
    <property type="term" value="C:peroxisome"/>
    <property type="evidence" value="ECO:0007669"/>
    <property type="project" value="TreeGrafter"/>
</dbReference>
<gene>
    <name evidence="3" type="ORF">BDV26DRAFT_305531</name>
</gene>
<name>A0A5N7B3H8_9EURO</name>
<dbReference type="SUPFAM" id="SSF51735">
    <property type="entry name" value="NAD(P)-binding Rossmann-fold domains"/>
    <property type="match status" value="1"/>
</dbReference>
<dbReference type="InterPro" id="IPR036291">
    <property type="entry name" value="NAD(P)-bd_dom_sf"/>
</dbReference>
<dbReference type="OrthoDB" id="429813at2759"/>
<sequence>MWEYYSGKILFITGASGFLGTALVYRIISQATVAHLYLLCRGGLPRLEEIWRQYLPSGYIECLHDTEFVTVIPGDIIEPSIGIDEDHIQALQERVDIVIHAASSINITSSLVEIARPVIQGSENVSQFALQCHRLDRFVYVSTAYANAFLYQESDDTDPYVEETVYPLGRGWTSGVRDEWNQVHRQGNSLEHNAHNFPSSYSYAKHLTERLVLHRFTAAGKAETILIIRPSLIAPAQVFPYPGFSVPKSTPMTVLTARLILTPPSVVRLASRANNPETETTIDEVPIDVVVDRLLVHLAGGTTGPVHAVSGTRARYPVQTHWEQAMALRKFPKSLRMEWLDVDWRSSSLHPIAQMYVLYGTSYRFSEAKTISLAKSLTKKESLELQLFTSGRGNKMDLAARAEQIRLLVEQFAAKRPLSRI</sequence>
<comment type="similarity">
    <text evidence="1">Belongs to the fatty acyl-CoA reductase family.</text>
</comment>
<dbReference type="PANTHER" id="PTHR11011">
    <property type="entry name" value="MALE STERILITY PROTEIN 2-RELATED"/>
    <property type="match status" value="1"/>
</dbReference>
<dbReference type="Proteomes" id="UP000326198">
    <property type="component" value="Unassembled WGS sequence"/>
</dbReference>
<dbReference type="EC" id="1.2.1.84" evidence="1"/>
<comment type="function">
    <text evidence="1">Catalyzes the reduction of fatty acyl-CoA to fatty alcohols.</text>
</comment>
<dbReference type="PANTHER" id="PTHR11011:SF45">
    <property type="entry name" value="FATTY ACYL-COA REDUCTASE CG8306-RELATED"/>
    <property type="match status" value="1"/>
</dbReference>
<evidence type="ECO:0000259" key="2">
    <source>
        <dbReference type="Pfam" id="PF07993"/>
    </source>
</evidence>
<proteinExistence type="inferred from homology"/>
<keyword evidence="1" id="KW-0472">Membrane</keyword>
<feature type="transmembrane region" description="Helical" evidence="1">
    <location>
        <begin position="9"/>
        <end position="28"/>
    </location>
</feature>
<dbReference type="GO" id="GO:0102965">
    <property type="term" value="F:alcohol-forming long-chain fatty acyl-CoA reductase activity"/>
    <property type="evidence" value="ECO:0007669"/>
    <property type="project" value="UniProtKB-EC"/>
</dbReference>
<dbReference type="AlphaFoldDB" id="A0A5N7B3H8"/>